<evidence type="ECO:0000256" key="1">
    <source>
        <dbReference type="SAM" id="MobiDB-lite"/>
    </source>
</evidence>
<name>A0A1U7Y8F9_NICSY</name>
<reference evidence="2" key="1">
    <citation type="journal article" date="2013" name="Genome Biol.">
        <title>Reference genomes and transcriptomes of Nicotiana sylvestris and Nicotiana tomentosiformis.</title>
        <authorList>
            <person name="Sierro N."/>
            <person name="Battey J.N."/>
            <person name="Ouadi S."/>
            <person name="Bovet L."/>
            <person name="Goepfert S."/>
            <person name="Bakaher N."/>
            <person name="Peitsch M.C."/>
            <person name="Ivanov N.V."/>
        </authorList>
    </citation>
    <scope>NUCLEOTIDE SEQUENCE [LARGE SCALE GENOMIC DNA]</scope>
</reference>
<proteinExistence type="predicted"/>
<sequence>MKEESDATVVCCSFPAGNLLFYKLSLDGLDGFKVEVHPNFNFTLSDCNSLPNSLVLDDIDLEILAYAITAARPLVSNSTLYWFTNDLHYLYGYDFTKEKWFRSTSLKQDLFRSTSWEREIHRESPVPVLVELSSTSFLVIALLSSGKLGVASLSVYKTTDTLDVSVGACQIISVDPYFLPRDGMVAIAVDSVEEPVKKKGSTIKDERPQRMKGQSPHASCEKEMQLE</sequence>
<dbReference type="GeneID" id="104246310"/>
<reference evidence="3" key="2">
    <citation type="submission" date="2025-08" db="UniProtKB">
        <authorList>
            <consortium name="RefSeq"/>
        </authorList>
    </citation>
    <scope>IDENTIFICATION</scope>
    <source>
        <tissue evidence="3">Leaf</tissue>
    </source>
</reference>
<evidence type="ECO:0000313" key="3">
    <source>
        <dbReference type="RefSeq" id="XP_009800412.1"/>
    </source>
</evidence>
<dbReference type="OrthoDB" id="1326236at2759"/>
<protein>
    <submittedName>
        <fullName evidence="3">Uncharacterized protein LOC104246310 isoform X1</fullName>
    </submittedName>
</protein>
<dbReference type="Proteomes" id="UP000189701">
    <property type="component" value="Unplaced"/>
</dbReference>
<keyword evidence="2" id="KW-1185">Reference proteome</keyword>
<evidence type="ECO:0000313" key="2">
    <source>
        <dbReference type="Proteomes" id="UP000189701"/>
    </source>
</evidence>
<feature type="region of interest" description="Disordered" evidence="1">
    <location>
        <begin position="196"/>
        <end position="227"/>
    </location>
</feature>
<dbReference type="RefSeq" id="XP_009800412.1">
    <property type="nucleotide sequence ID" value="XM_009802110.1"/>
</dbReference>
<feature type="compositionally biased region" description="Basic and acidic residues" evidence="1">
    <location>
        <begin position="196"/>
        <end position="209"/>
    </location>
</feature>
<dbReference type="KEGG" id="nsy:104246310"/>
<accession>A0A1U7Y8F9</accession>
<dbReference type="AlphaFoldDB" id="A0A1U7Y8F9"/>
<gene>
    <name evidence="3" type="primary">LOC104246310</name>
</gene>
<organism evidence="2 3">
    <name type="scientific">Nicotiana sylvestris</name>
    <name type="common">Wood tobacco</name>
    <name type="synonym">South American tobacco</name>
    <dbReference type="NCBI Taxonomy" id="4096"/>
    <lineage>
        <taxon>Eukaryota</taxon>
        <taxon>Viridiplantae</taxon>
        <taxon>Streptophyta</taxon>
        <taxon>Embryophyta</taxon>
        <taxon>Tracheophyta</taxon>
        <taxon>Spermatophyta</taxon>
        <taxon>Magnoliopsida</taxon>
        <taxon>eudicotyledons</taxon>
        <taxon>Gunneridae</taxon>
        <taxon>Pentapetalae</taxon>
        <taxon>asterids</taxon>
        <taxon>lamiids</taxon>
        <taxon>Solanales</taxon>
        <taxon>Solanaceae</taxon>
        <taxon>Nicotianoideae</taxon>
        <taxon>Nicotianeae</taxon>
        <taxon>Nicotiana</taxon>
    </lineage>
</organism>